<dbReference type="eggNOG" id="arCOG00769">
    <property type="taxonomic scope" value="Archaea"/>
</dbReference>
<dbReference type="RefSeq" id="WP_012107089.1">
    <property type="nucleotide sequence ID" value="NC_009712.1"/>
</dbReference>
<reference evidence="4" key="1">
    <citation type="journal article" date="2015" name="Microbiology">
        <title>Genome of Methanoregula boonei 6A8 reveals adaptations to oligotrophic peatland environments.</title>
        <authorList>
            <person name="Braeuer S."/>
            <person name="Cadillo-Quiroz H."/>
            <person name="Kyrpides N."/>
            <person name="Woyke T."/>
            <person name="Goodwin L."/>
            <person name="Detter C."/>
            <person name="Podell S."/>
            <person name="Yavitt J.B."/>
            <person name="Zinder S.H."/>
        </authorList>
    </citation>
    <scope>NUCLEOTIDE SEQUENCE [LARGE SCALE GENOMIC DNA]</scope>
    <source>
        <strain evidence="4">DSM 21154 / JCM 14090 / 6A8</strain>
    </source>
</reference>
<dbReference type="HOGENOM" id="CLU_000445_44_4_2"/>
<dbReference type="SUPFAM" id="SSF52317">
    <property type="entry name" value="Class I glutamine amidotransferase-like"/>
    <property type="match status" value="1"/>
</dbReference>
<evidence type="ECO:0000259" key="2">
    <source>
        <dbReference type="Pfam" id="PF01965"/>
    </source>
</evidence>
<dbReference type="InterPro" id="IPR029062">
    <property type="entry name" value="Class_I_gatase-like"/>
</dbReference>
<comment type="similarity">
    <text evidence="1">Belongs to the peptidase C56 family.</text>
</comment>
<proteinExistence type="inferred from homology"/>
<keyword evidence="3" id="KW-0645">Protease</keyword>
<feature type="domain" description="DJ-1/PfpI" evidence="2">
    <location>
        <begin position="2"/>
        <end position="165"/>
    </location>
</feature>
<dbReference type="Pfam" id="PF01965">
    <property type="entry name" value="DJ-1_PfpI"/>
    <property type="match status" value="1"/>
</dbReference>
<dbReference type="Proteomes" id="UP000002408">
    <property type="component" value="Chromosome"/>
</dbReference>
<dbReference type="PANTHER" id="PTHR42733:SF2">
    <property type="entry name" value="DJ-1_THIJ_PFPI FAMILY PROTEIN"/>
    <property type="match status" value="1"/>
</dbReference>
<sequence>MKKIAVILTDMFQDVEYQRPVDAFRNAGHTIVHVGLVAGSTVKGEYGTPVLIEKAARDVTADDFDALFIPGGYSPDRLRADANAVRFAADFFEKKKPVFAICHAAQLLITAQVLKGRRVTGWMSLVQDIRNAGAEYVDKEVVVDGNLVSSRKPADIPAFIRESLAKLS</sequence>
<dbReference type="KEGG" id="mbn:Mboo_1532"/>
<name>A7I8I8_METB6</name>
<dbReference type="PANTHER" id="PTHR42733">
    <property type="entry name" value="DJ-1 PROTEIN"/>
    <property type="match status" value="1"/>
</dbReference>
<dbReference type="STRING" id="456442.Mboo_1532"/>
<dbReference type="EMBL" id="CP000780">
    <property type="protein sequence ID" value="ABS56049.1"/>
    <property type="molecule type" value="Genomic_DNA"/>
</dbReference>
<dbReference type="AlphaFoldDB" id="A7I8I8"/>
<gene>
    <name evidence="3" type="ordered locus">Mboo_1532</name>
</gene>
<keyword evidence="3" id="KW-0378">Hydrolase</keyword>
<dbReference type="MEROPS" id="C56.001"/>
<dbReference type="CDD" id="cd03134">
    <property type="entry name" value="GATase1_PfpI_like"/>
    <property type="match status" value="1"/>
</dbReference>
<dbReference type="GO" id="GO:0008233">
    <property type="term" value="F:peptidase activity"/>
    <property type="evidence" value="ECO:0007669"/>
    <property type="project" value="UniProtKB-KW"/>
</dbReference>
<protein>
    <submittedName>
        <fullName evidence="3">Intracellular protease, PfpI family</fullName>
    </submittedName>
</protein>
<dbReference type="GO" id="GO:0006508">
    <property type="term" value="P:proteolysis"/>
    <property type="evidence" value="ECO:0007669"/>
    <property type="project" value="UniProtKB-KW"/>
</dbReference>
<dbReference type="Gene3D" id="3.40.50.880">
    <property type="match status" value="1"/>
</dbReference>
<organism evidence="3 4">
    <name type="scientific">Methanoregula boonei (strain DSM 21154 / JCM 14090 / 6A8)</name>
    <dbReference type="NCBI Taxonomy" id="456442"/>
    <lineage>
        <taxon>Archaea</taxon>
        <taxon>Methanobacteriati</taxon>
        <taxon>Methanobacteriota</taxon>
        <taxon>Stenosarchaea group</taxon>
        <taxon>Methanomicrobia</taxon>
        <taxon>Methanomicrobiales</taxon>
        <taxon>Methanoregulaceae</taxon>
        <taxon>Methanoregula</taxon>
    </lineage>
</organism>
<evidence type="ECO:0000313" key="4">
    <source>
        <dbReference type="Proteomes" id="UP000002408"/>
    </source>
</evidence>
<keyword evidence="4" id="KW-1185">Reference proteome</keyword>
<dbReference type="InterPro" id="IPR006286">
    <property type="entry name" value="C56_PfpI-like"/>
</dbReference>
<dbReference type="NCBIfam" id="TIGR01382">
    <property type="entry name" value="PfpI"/>
    <property type="match status" value="1"/>
</dbReference>
<accession>A7I8I8</accession>
<evidence type="ECO:0000313" key="3">
    <source>
        <dbReference type="EMBL" id="ABS56049.1"/>
    </source>
</evidence>
<dbReference type="GeneID" id="5411934"/>
<dbReference type="InterPro" id="IPR002818">
    <property type="entry name" value="DJ-1/PfpI"/>
</dbReference>
<dbReference type="PROSITE" id="PS51276">
    <property type="entry name" value="PEPTIDASE_C56_PFPI"/>
    <property type="match status" value="1"/>
</dbReference>
<evidence type="ECO:0000256" key="1">
    <source>
        <dbReference type="ARBA" id="ARBA00008542"/>
    </source>
</evidence>